<evidence type="ECO:0000313" key="2">
    <source>
        <dbReference type="Proteomes" id="UP000294614"/>
    </source>
</evidence>
<dbReference type="AlphaFoldDB" id="A0A4R1K2K7"/>
<name>A0A4R1K2K7_9BACT</name>
<keyword evidence="2" id="KW-1185">Reference proteome</keyword>
<dbReference type="Proteomes" id="UP000294614">
    <property type="component" value="Unassembled WGS sequence"/>
</dbReference>
<sequence>MKFRFILEFDDVRQYDRLRKRLEYNRESFSASSCSSGGGFCGYIMLESLDAVTPVYGELSRRFESCGRKPQDVAQEMHLHIAGTAKLSRISAVSWDDVGQSAVLQSRVMAEKGTNCGEVLDADIQKTIRELAKKETFKLFRCGLAPDFDDTLNELVSLGYQVFSETRHVSGLEVRFKTYFESALKRNFAEYRQRLAGRWEIPLHSLNCLSPE</sequence>
<gene>
    <name evidence="1" type="ORF">C8D98_2748</name>
</gene>
<dbReference type="EMBL" id="SMGG01000009">
    <property type="protein sequence ID" value="TCK58170.1"/>
    <property type="molecule type" value="Genomic_DNA"/>
</dbReference>
<accession>A0A4R1K2K7</accession>
<reference evidence="1 2" key="1">
    <citation type="submission" date="2019-03" db="EMBL/GenBank/DDBJ databases">
        <title>Genomic Encyclopedia of Type Strains, Phase IV (KMG-IV): sequencing the most valuable type-strain genomes for metagenomic binning, comparative biology and taxonomic classification.</title>
        <authorList>
            <person name="Goeker M."/>
        </authorList>
    </citation>
    <scope>NUCLEOTIDE SEQUENCE [LARGE SCALE GENOMIC DNA]</scope>
    <source>
        <strain evidence="1 2">DSM 24984</strain>
    </source>
</reference>
<dbReference type="RefSeq" id="WP_132874710.1">
    <property type="nucleotide sequence ID" value="NZ_SMGG01000009.1"/>
</dbReference>
<comment type="caution">
    <text evidence="1">The sequence shown here is derived from an EMBL/GenBank/DDBJ whole genome shotgun (WGS) entry which is preliminary data.</text>
</comment>
<protein>
    <submittedName>
        <fullName evidence="1">Uncharacterized protein</fullName>
    </submittedName>
</protein>
<proteinExistence type="predicted"/>
<organism evidence="1 2">
    <name type="scientific">Seleniivibrio woodruffii</name>
    <dbReference type="NCBI Taxonomy" id="1078050"/>
    <lineage>
        <taxon>Bacteria</taxon>
        <taxon>Pseudomonadati</taxon>
        <taxon>Deferribacterota</taxon>
        <taxon>Deferribacteres</taxon>
        <taxon>Deferribacterales</taxon>
        <taxon>Geovibrionaceae</taxon>
        <taxon>Seleniivibrio</taxon>
    </lineage>
</organism>
<evidence type="ECO:0000313" key="1">
    <source>
        <dbReference type="EMBL" id="TCK58170.1"/>
    </source>
</evidence>